<dbReference type="RefSeq" id="WP_074900670.1">
    <property type="nucleotide sequence ID" value="NZ_CP007637.1"/>
</dbReference>
<dbReference type="Pfam" id="PF06812">
    <property type="entry name" value="ImpA_N"/>
    <property type="match status" value="1"/>
</dbReference>
<dbReference type="Proteomes" id="UP000027308">
    <property type="component" value="Chromosome"/>
</dbReference>
<feature type="domain" description="ImpA N-terminal" evidence="1">
    <location>
        <begin position="18"/>
        <end position="127"/>
    </location>
</feature>
<name>A0A1N7U2I6_9PSED</name>
<dbReference type="InterPro" id="IPR017739">
    <property type="entry name" value="T6SS-assoc_VCA0119"/>
</dbReference>
<dbReference type="InterPro" id="IPR010657">
    <property type="entry name" value="ImpA_N"/>
</dbReference>
<dbReference type="eggNOG" id="COG3515">
    <property type="taxonomic scope" value="Bacteria"/>
</dbReference>
<evidence type="ECO:0000259" key="1">
    <source>
        <dbReference type="Pfam" id="PF06812"/>
    </source>
</evidence>
<dbReference type="EMBL" id="CP007637">
    <property type="protein sequence ID" value="AIB36927.1"/>
    <property type="molecule type" value="Genomic_DNA"/>
</dbReference>
<dbReference type="PANTHER" id="PTHR37024:SF5">
    <property type="entry name" value="IMPA N-TERMINAL DOMAIN-CONTAINING PROTEIN"/>
    <property type="match status" value="1"/>
</dbReference>
<organism evidence="2 3">
    <name type="scientific">Pseudomonas simiae</name>
    <dbReference type="NCBI Taxonomy" id="321846"/>
    <lineage>
        <taxon>Bacteria</taxon>
        <taxon>Pseudomonadati</taxon>
        <taxon>Pseudomonadota</taxon>
        <taxon>Gammaproteobacteria</taxon>
        <taxon>Pseudomonadales</taxon>
        <taxon>Pseudomonadaceae</taxon>
        <taxon>Pseudomonas</taxon>
    </lineage>
</organism>
<dbReference type="OrthoDB" id="1522895at2"/>
<accession>A0A1N7U2I6</accession>
<sequence length="517" mass="59324">MSYSDTLCDYYLEVARSPCSQTCFAGGDMRFSSEYECLESELTKAQSIHGTRQPDWHKILETSERLLRQQSKDLRVVVWMTWALYQRESYPGLLAGLGLLRYLCEHHWVESYPEKLRTRSAAFAWLVLRIEPLFAQGLPLQNQQLLFRAVLEHLTSLEELWGRHLGDDAPLLLPIRRQLAQRLEQALQADAPAAGLSGVIAQVKQATSQLLKSEPVVDNEKDAGKLLRTLQEQARPLCAWWLRQNATDLRALRLNRTLNWLVLSGYPDADSERVTTLRGPAPEKLKRYQERFAQGHHADLVLELEASLAGAMFWFDGLHMLWQCLEALRAEQAMIELEVTFALLLQRLPDLPSFCFHDGIPFADAASRDWITLQVSRHLQTPESAAVVIDTEAEPWESALQAVAPRLRQDGLKAAIHELKQGMYAARSERARFHWRLAQARLCVQAGKHELAKIQLEHLDHELQHTGLEHWEPELALQVTQLLYRCCDLLPQNHAVRERKEDTHRRLCLFDLEAVLE</sequence>
<reference evidence="2 3" key="1">
    <citation type="submission" date="2014-05" db="EMBL/GenBank/DDBJ databases">
        <title>Pseudomonas simiae WCS417.</title>
        <authorList>
            <person name="Berendsen R.L."/>
        </authorList>
    </citation>
    <scope>NUCLEOTIDE SEQUENCE [LARGE SCALE GENOMIC DNA]</scope>
    <source>
        <strain evidence="2 3">WCS417</strain>
    </source>
</reference>
<protein>
    <submittedName>
        <fullName evidence="2">Type VI secretion protein ImpA</fullName>
    </submittedName>
</protein>
<evidence type="ECO:0000313" key="2">
    <source>
        <dbReference type="EMBL" id="AIB36927.1"/>
    </source>
</evidence>
<evidence type="ECO:0000313" key="3">
    <source>
        <dbReference type="Proteomes" id="UP000027308"/>
    </source>
</evidence>
<dbReference type="AlphaFoldDB" id="A0A1N7U2I6"/>
<gene>
    <name evidence="2" type="ORF">PS417_15330</name>
</gene>
<proteinExistence type="predicted"/>
<dbReference type="PANTHER" id="PTHR37024">
    <property type="entry name" value="TYPE VI SECRETION SYSTEM DUF2094 AND IMPA-RELATED DOMAIN PROTEIN"/>
    <property type="match status" value="1"/>
</dbReference>
<dbReference type="Pfam" id="PF16989">
    <property type="entry name" value="T6SS_VasJ"/>
    <property type="match status" value="1"/>
</dbReference>
<dbReference type="NCBIfam" id="TIGR03362">
    <property type="entry name" value="VI_chp_7"/>
    <property type="match status" value="1"/>
</dbReference>